<dbReference type="Pfam" id="PF00550">
    <property type="entry name" value="PP-binding"/>
    <property type="match status" value="1"/>
</dbReference>
<dbReference type="Proteomes" id="UP000237682">
    <property type="component" value="Unassembled WGS sequence"/>
</dbReference>
<name>A0A2S9Q4Z2_9HYPH</name>
<dbReference type="GO" id="GO:0031177">
    <property type="term" value="F:phosphopantetheine binding"/>
    <property type="evidence" value="ECO:0007669"/>
    <property type="project" value="TreeGrafter"/>
</dbReference>
<dbReference type="Gene3D" id="1.10.1200.10">
    <property type="entry name" value="ACP-like"/>
    <property type="match status" value="1"/>
</dbReference>
<dbReference type="SUPFAM" id="SSF53474">
    <property type="entry name" value="alpha/beta-Hydrolases"/>
    <property type="match status" value="1"/>
</dbReference>
<evidence type="ECO:0000313" key="3">
    <source>
        <dbReference type="Proteomes" id="UP000237682"/>
    </source>
</evidence>
<feature type="domain" description="Carrier" evidence="1">
    <location>
        <begin position="478"/>
        <end position="553"/>
    </location>
</feature>
<dbReference type="InterPro" id="IPR036736">
    <property type="entry name" value="ACP-like_sf"/>
</dbReference>
<dbReference type="AlphaFoldDB" id="A0A2S9Q4Z2"/>
<dbReference type="Gene3D" id="3.30.559.10">
    <property type="entry name" value="Chloramphenicol acetyltransferase-like domain"/>
    <property type="match status" value="1"/>
</dbReference>
<dbReference type="Gene3D" id="3.40.50.1820">
    <property type="entry name" value="alpha/beta hydrolase"/>
    <property type="match status" value="1"/>
</dbReference>
<dbReference type="PROSITE" id="PS50075">
    <property type="entry name" value="CARRIER"/>
    <property type="match status" value="1"/>
</dbReference>
<sequence length="818" mass="90913">MAGFETSSDVGMGSQGAGTDLYAFPCSLAQARFWILDQITPEDPALNVAVRWRLLGRLDVGALQQALNAVIDRHEILRTSYRDVDGEPEQLVHPEATIQLPVIDLTLLPEASRHEERERISQIEARKPFDLAQVPNLRATLLKVANDEHIILVTIHHIACDGWSVGIIARDMMEFYQARLRLRAPRLADLPLQYADFAVWQTEWMKVNALKSERAYWTSQLAGFKRFDPPSDKPRGGTGAAPSLILGRQLPRTLTDAMSALATAEGCTFFMVGAAALICLLYRRSGSEDITIGTQIAGRDRIELNDIVGPFINTVPLRARIAGNQSFRQVLAQMHDVIEGALLNQHMPIEDIIAIAKPTREPGRNPLFSVNLICQRSFIPTDERPELSLVDMPSVSPGALYDLNFFFVERPDGWRMSCEYDTSLYNQETVEGYLAQLQDLLGGFVADLDRPIGERASPAPLPMPAQEPIPTRPTMAPDGHVRVEAELADIWVNILKVPILNPKDNFFALGGHSLSAFRMLSRVEKVFGKRISFDELHSHPTIGELAKLLGGPVTTEAKGAVVMQPHGASTPIFALHDTFIYQELVNHLGEDQPFISIPLPAFAEGGAQTSREEMVEHCVRIIEEARPQGPYILLGFCAAARLNVAVARRLIEKGHTIELFVTLDAWAPGYSKRQSRLKGMLGRYSYQIQSGLYYARCLLGGAEERRHALRRIRLFLQAVFGRKSFEDGPDEDARIGHWVIEAGRDEDGTPLPMPILAFHNENMPLGYFLDRTMGWSALTSKGVTMVPVAATHEELIRRTASRVIGDVIKATLKQNSGR</sequence>
<evidence type="ECO:0000313" key="2">
    <source>
        <dbReference type="EMBL" id="PRH84433.1"/>
    </source>
</evidence>
<dbReference type="InterPro" id="IPR029058">
    <property type="entry name" value="AB_hydrolase_fold"/>
</dbReference>
<dbReference type="InterPro" id="IPR023213">
    <property type="entry name" value="CAT-like_dom_sf"/>
</dbReference>
<dbReference type="PANTHER" id="PTHR45527:SF1">
    <property type="entry name" value="FATTY ACID SYNTHASE"/>
    <property type="match status" value="1"/>
</dbReference>
<dbReference type="CDD" id="cd19531">
    <property type="entry name" value="LCL_NRPS-like"/>
    <property type="match status" value="1"/>
</dbReference>
<dbReference type="GO" id="GO:0009239">
    <property type="term" value="P:enterobactin biosynthetic process"/>
    <property type="evidence" value="ECO:0007669"/>
    <property type="project" value="TreeGrafter"/>
</dbReference>
<dbReference type="EMBL" id="PUEJ01000013">
    <property type="protein sequence ID" value="PRH84433.1"/>
    <property type="molecule type" value="Genomic_DNA"/>
</dbReference>
<dbReference type="PANTHER" id="PTHR45527">
    <property type="entry name" value="NONRIBOSOMAL PEPTIDE SYNTHETASE"/>
    <property type="match status" value="1"/>
</dbReference>
<evidence type="ECO:0000259" key="1">
    <source>
        <dbReference type="PROSITE" id="PS50075"/>
    </source>
</evidence>
<organism evidence="2 3">
    <name type="scientific">Labrys okinawensis</name>
    <dbReference type="NCBI Taxonomy" id="346911"/>
    <lineage>
        <taxon>Bacteria</taxon>
        <taxon>Pseudomonadati</taxon>
        <taxon>Pseudomonadota</taxon>
        <taxon>Alphaproteobacteria</taxon>
        <taxon>Hyphomicrobiales</taxon>
        <taxon>Xanthobacteraceae</taxon>
        <taxon>Labrys</taxon>
    </lineage>
</organism>
<keyword evidence="3" id="KW-1185">Reference proteome</keyword>
<dbReference type="SUPFAM" id="SSF52777">
    <property type="entry name" value="CoA-dependent acyltransferases"/>
    <property type="match status" value="2"/>
</dbReference>
<dbReference type="Pfam" id="PF00975">
    <property type="entry name" value="Thioesterase"/>
    <property type="match status" value="1"/>
</dbReference>
<gene>
    <name evidence="2" type="ORF">C5L14_26645</name>
</gene>
<dbReference type="InterPro" id="IPR009081">
    <property type="entry name" value="PP-bd_ACP"/>
</dbReference>
<comment type="caution">
    <text evidence="2">The sequence shown here is derived from an EMBL/GenBank/DDBJ whole genome shotgun (WGS) entry which is preliminary data.</text>
</comment>
<dbReference type="InterPro" id="IPR001031">
    <property type="entry name" value="Thioesterase"/>
</dbReference>
<dbReference type="Gene3D" id="3.30.559.30">
    <property type="entry name" value="Nonribosomal peptide synthetase, condensation domain"/>
    <property type="match status" value="1"/>
</dbReference>
<protein>
    <recommendedName>
        <fullName evidence="1">Carrier domain-containing protein</fullName>
    </recommendedName>
</protein>
<accession>A0A2S9Q4Z2</accession>
<dbReference type="GO" id="GO:0047527">
    <property type="term" value="F:2,3-dihydroxybenzoate-serine ligase activity"/>
    <property type="evidence" value="ECO:0007669"/>
    <property type="project" value="TreeGrafter"/>
</dbReference>
<dbReference type="RefSeq" id="WP_105865092.1">
    <property type="nucleotide sequence ID" value="NZ_PUEJ01000013.1"/>
</dbReference>
<proteinExistence type="predicted"/>
<dbReference type="GO" id="GO:0005829">
    <property type="term" value="C:cytosol"/>
    <property type="evidence" value="ECO:0007669"/>
    <property type="project" value="TreeGrafter"/>
</dbReference>
<reference evidence="2 3" key="1">
    <citation type="submission" date="2018-02" db="EMBL/GenBank/DDBJ databases">
        <title>Whole genome sequencing of endophytic bacterium.</title>
        <authorList>
            <person name="Eedara R."/>
            <person name="Podile A.R."/>
        </authorList>
    </citation>
    <scope>NUCLEOTIDE SEQUENCE [LARGE SCALE GENOMIC DNA]</scope>
    <source>
        <strain evidence="2 3">RP1T</strain>
    </source>
</reference>
<dbReference type="Pfam" id="PF00668">
    <property type="entry name" value="Condensation"/>
    <property type="match status" value="1"/>
</dbReference>
<dbReference type="InterPro" id="IPR001242">
    <property type="entry name" value="Condensation_dom"/>
</dbReference>
<dbReference type="GO" id="GO:0009366">
    <property type="term" value="C:enterobactin synthetase complex"/>
    <property type="evidence" value="ECO:0007669"/>
    <property type="project" value="TreeGrafter"/>
</dbReference>
<dbReference type="SUPFAM" id="SSF47336">
    <property type="entry name" value="ACP-like"/>
    <property type="match status" value="1"/>
</dbReference>
<dbReference type="OrthoDB" id="9778690at2"/>
<dbReference type="GO" id="GO:0043041">
    <property type="term" value="P:amino acid activation for nonribosomal peptide biosynthetic process"/>
    <property type="evidence" value="ECO:0007669"/>
    <property type="project" value="TreeGrafter"/>
</dbReference>